<evidence type="ECO:0000259" key="6">
    <source>
        <dbReference type="Pfam" id="PF10502"/>
    </source>
</evidence>
<comment type="catalytic activity">
    <reaction evidence="1 5">
        <text>Cleavage of hydrophobic, N-terminal signal or leader sequences from secreted and periplasmic proteins.</text>
        <dbReference type="EC" id="3.4.21.89"/>
    </reaction>
</comment>
<dbReference type="GO" id="GO:0009003">
    <property type="term" value="F:signal peptidase activity"/>
    <property type="evidence" value="ECO:0007669"/>
    <property type="project" value="UniProtKB-EC"/>
</dbReference>
<feature type="domain" description="Peptidase S26" evidence="6">
    <location>
        <begin position="103"/>
        <end position="255"/>
    </location>
</feature>
<dbReference type="EC" id="3.4.21.89" evidence="3 5"/>
<feature type="transmembrane region" description="Helical" evidence="5">
    <location>
        <begin position="6"/>
        <end position="23"/>
    </location>
</feature>
<keyword evidence="5" id="KW-0812">Transmembrane</keyword>
<gene>
    <name evidence="7" type="primary">lepB</name>
    <name evidence="7" type="ORF">COZ39_00275</name>
</gene>
<keyword evidence="5" id="KW-0645">Protease</keyword>
<name>A0A2M7M1C5_9BACT</name>
<dbReference type="AlphaFoldDB" id="A0A2M7M1C5"/>
<dbReference type="CDD" id="cd06530">
    <property type="entry name" value="S26_SPase_I"/>
    <property type="match status" value="1"/>
</dbReference>
<comment type="caution">
    <text evidence="5">Lacks conserved residue(s) required for the propagation of feature annotation.</text>
</comment>
<feature type="transmembrane region" description="Helical" evidence="5">
    <location>
        <begin position="71"/>
        <end position="92"/>
    </location>
</feature>
<feature type="transmembrane region" description="Helical" evidence="5">
    <location>
        <begin position="104"/>
        <end position="123"/>
    </location>
</feature>
<comment type="subcellular location">
    <subcellularLocation>
        <location evidence="5">Membrane</location>
        <topology evidence="5">Single-pass type II membrane protein</topology>
    </subcellularLocation>
</comment>
<dbReference type="NCBIfam" id="TIGR02227">
    <property type="entry name" value="sigpep_I_bact"/>
    <property type="match status" value="1"/>
</dbReference>
<dbReference type="InterPro" id="IPR019533">
    <property type="entry name" value="Peptidase_S26"/>
</dbReference>
<comment type="similarity">
    <text evidence="2 5">Belongs to the peptidase S26 family.</text>
</comment>
<dbReference type="PROSITE" id="PS00761">
    <property type="entry name" value="SPASE_I_3"/>
    <property type="match status" value="1"/>
</dbReference>
<dbReference type="Proteomes" id="UP000229708">
    <property type="component" value="Unassembled WGS sequence"/>
</dbReference>
<accession>A0A2M7M1C5</accession>
<dbReference type="PRINTS" id="PR00727">
    <property type="entry name" value="LEADERPTASE"/>
</dbReference>
<dbReference type="GO" id="GO:0016020">
    <property type="term" value="C:membrane"/>
    <property type="evidence" value="ECO:0007669"/>
    <property type="project" value="UniProtKB-SubCell"/>
</dbReference>
<organism evidence="7 8">
    <name type="scientific">Candidatus Roizmanbacteria bacterium CG_4_10_14_3_um_filter_33_21</name>
    <dbReference type="NCBI Taxonomy" id="1974830"/>
    <lineage>
        <taxon>Bacteria</taxon>
        <taxon>Candidatus Roizmaniibacteriota</taxon>
    </lineage>
</organism>
<evidence type="ECO:0000256" key="2">
    <source>
        <dbReference type="ARBA" id="ARBA00009370"/>
    </source>
</evidence>
<evidence type="ECO:0000256" key="1">
    <source>
        <dbReference type="ARBA" id="ARBA00000677"/>
    </source>
</evidence>
<evidence type="ECO:0000256" key="3">
    <source>
        <dbReference type="ARBA" id="ARBA00013208"/>
    </source>
</evidence>
<protein>
    <recommendedName>
        <fullName evidence="3 5">Signal peptidase I</fullName>
        <ecNumber evidence="3 5">3.4.21.89</ecNumber>
    </recommendedName>
</protein>
<comment type="caution">
    <text evidence="7">The sequence shown here is derived from an EMBL/GenBank/DDBJ whole genome shotgun (WGS) entry which is preliminary data.</text>
</comment>
<keyword evidence="5" id="KW-1133">Transmembrane helix</keyword>
<dbReference type="Gene3D" id="2.10.109.10">
    <property type="entry name" value="Umud Fragment, subunit A"/>
    <property type="match status" value="1"/>
</dbReference>
<dbReference type="PANTHER" id="PTHR43390">
    <property type="entry name" value="SIGNAL PEPTIDASE I"/>
    <property type="match status" value="1"/>
</dbReference>
<dbReference type="InterPro" id="IPR036286">
    <property type="entry name" value="LexA/Signal_pep-like_sf"/>
</dbReference>
<evidence type="ECO:0000256" key="5">
    <source>
        <dbReference type="RuleBase" id="RU362042"/>
    </source>
</evidence>
<reference evidence="8" key="1">
    <citation type="submission" date="2017-09" db="EMBL/GenBank/DDBJ databases">
        <title>Depth-based differentiation of microbial function through sediment-hosted aquifers and enrichment of novel symbionts in the deep terrestrial subsurface.</title>
        <authorList>
            <person name="Probst A.J."/>
            <person name="Ladd B."/>
            <person name="Jarett J.K."/>
            <person name="Geller-Mcgrath D.E."/>
            <person name="Sieber C.M.K."/>
            <person name="Emerson J.B."/>
            <person name="Anantharaman K."/>
            <person name="Thomas B.C."/>
            <person name="Malmstrom R."/>
            <person name="Stieglmeier M."/>
            <person name="Klingl A."/>
            <person name="Woyke T."/>
            <person name="Ryan C.M."/>
            <person name="Banfield J.F."/>
        </authorList>
    </citation>
    <scope>NUCLEOTIDE SEQUENCE [LARGE SCALE GENOMIC DNA]</scope>
</reference>
<evidence type="ECO:0000256" key="4">
    <source>
        <dbReference type="ARBA" id="ARBA00022801"/>
    </source>
</evidence>
<dbReference type="GO" id="GO:0004252">
    <property type="term" value="F:serine-type endopeptidase activity"/>
    <property type="evidence" value="ECO:0007669"/>
    <property type="project" value="InterPro"/>
</dbReference>
<keyword evidence="5" id="KW-0472">Membrane</keyword>
<evidence type="ECO:0000313" key="7">
    <source>
        <dbReference type="EMBL" id="PIX74537.1"/>
    </source>
</evidence>
<dbReference type="Pfam" id="PF10502">
    <property type="entry name" value="Peptidase_S26"/>
    <property type="match status" value="1"/>
</dbReference>
<sequence length="263" mass="30873">MNKIFSSIPNLYFFPFIFAFNTWKSKRTLADKILLLCSDLFVYTPLWIAGWLLFFGLFGIVFYLFDKDFKNVILMLFLFLFFGFIIPGFYLIKYLLRVHQIKKIFLILLPFFAIYIVVTQFIIAPSGISGNSMSPTLKNRDGIWIKKYNNNYQSGDIIIFKSSKNPDIEYISRLIALPKDKIKIQQGKVYLNGKLLQEPYTKTPTNLWEDGFVKEGEEYKIPDNEIFVMGDNRPRSSDSREFGFINISLIIGKYSNYKYWEGK</sequence>
<dbReference type="InterPro" id="IPR000223">
    <property type="entry name" value="Pept_S26A_signal_pept_1"/>
</dbReference>
<evidence type="ECO:0000313" key="8">
    <source>
        <dbReference type="Proteomes" id="UP000229708"/>
    </source>
</evidence>
<dbReference type="EMBL" id="PFJI01000012">
    <property type="protein sequence ID" value="PIX74537.1"/>
    <property type="molecule type" value="Genomic_DNA"/>
</dbReference>
<dbReference type="GO" id="GO:0006465">
    <property type="term" value="P:signal peptide processing"/>
    <property type="evidence" value="ECO:0007669"/>
    <property type="project" value="InterPro"/>
</dbReference>
<proteinExistence type="inferred from homology"/>
<dbReference type="SUPFAM" id="SSF51306">
    <property type="entry name" value="LexA/Signal peptidase"/>
    <property type="match status" value="1"/>
</dbReference>
<feature type="transmembrane region" description="Helical" evidence="5">
    <location>
        <begin position="44"/>
        <end position="65"/>
    </location>
</feature>
<keyword evidence="4 5" id="KW-0378">Hydrolase</keyword>
<dbReference type="PANTHER" id="PTHR43390:SF1">
    <property type="entry name" value="CHLOROPLAST PROCESSING PEPTIDASE"/>
    <property type="match status" value="1"/>
</dbReference>
<dbReference type="InterPro" id="IPR019758">
    <property type="entry name" value="Pept_S26A_signal_pept_1_CS"/>
</dbReference>